<evidence type="ECO:0000313" key="1">
    <source>
        <dbReference type="EMBL" id="KKL88982.1"/>
    </source>
</evidence>
<accession>A0A0F9IP23</accession>
<reference evidence="1" key="1">
    <citation type="journal article" date="2015" name="Nature">
        <title>Complex archaea that bridge the gap between prokaryotes and eukaryotes.</title>
        <authorList>
            <person name="Spang A."/>
            <person name="Saw J.H."/>
            <person name="Jorgensen S.L."/>
            <person name="Zaremba-Niedzwiedzka K."/>
            <person name="Martijn J."/>
            <person name="Lind A.E."/>
            <person name="van Eijk R."/>
            <person name="Schleper C."/>
            <person name="Guy L."/>
            <person name="Ettema T.J."/>
        </authorList>
    </citation>
    <scope>NUCLEOTIDE SEQUENCE</scope>
</reference>
<dbReference type="EMBL" id="LAZR01020406">
    <property type="protein sequence ID" value="KKL88982.1"/>
    <property type="molecule type" value="Genomic_DNA"/>
</dbReference>
<proteinExistence type="predicted"/>
<dbReference type="AlphaFoldDB" id="A0A0F9IP23"/>
<gene>
    <name evidence="1" type="ORF">LCGC14_1919270</name>
</gene>
<sequence length="53" mass="6225">MVQSNNPPLAEYIFKLCLLEAVKCKVRGDPEGLAWVESLMFNMINRWDELRKK</sequence>
<comment type="caution">
    <text evidence="1">The sequence shown here is derived from an EMBL/GenBank/DDBJ whole genome shotgun (WGS) entry which is preliminary data.</text>
</comment>
<organism evidence="1">
    <name type="scientific">marine sediment metagenome</name>
    <dbReference type="NCBI Taxonomy" id="412755"/>
    <lineage>
        <taxon>unclassified sequences</taxon>
        <taxon>metagenomes</taxon>
        <taxon>ecological metagenomes</taxon>
    </lineage>
</organism>
<name>A0A0F9IP23_9ZZZZ</name>
<protein>
    <submittedName>
        <fullName evidence="1">Uncharacterized protein</fullName>
    </submittedName>
</protein>